<dbReference type="InterPro" id="IPR030489">
    <property type="entry name" value="TR_Rrf2-type_CS"/>
</dbReference>
<evidence type="ECO:0000313" key="1">
    <source>
        <dbReference type="EMBL" id="TRO82391.1"/>
    </source>
</evidence>
<dbReference type="PROSITE" id="PS01332">
    <property type="entry name" value="HTH_RRF2_1"/>
    <property type="match status" value="1"/>
</dbReference>
<proteinExistence type="predicted"/>
<sequence>MMGLTRKGEYAIRGMVYLARQEPGKLILVNEIAETVDVPQSFLAKIFQGLTRLGLVRSSRGAGGGFALAKPAAEISLREVIEAVEGPICANRCVIDASFCDRSGDCTVHPVWHRVQNQVRSILDGVSLAELSK</sequence>
<name>A0A550JGS5_9BACT</name>
<accession>A0A550JGS5</accession>
<keyword evidence="2" id="KW-1185">Reference proteome</keyword>
<protein>
    <submittedName>
        <fullName evidence="1">Rrf2 family transcriptional regulator</fullName>
    </submittedName>
</protein>
<dbReference type="PANTHER" id="PTHR33221">
    <property type="entry name" value="WINGED HELIX-TURN-HELIX TRANSCRIPTIONAL REGULATOR, RRF2 FAMILY"/>
    <property type="match status" value="1"/>
</dbReference>
<dbReference type="InterPro" id="IPR036388">
    <property type="entry name" value="WH-like_DNA-bd_sf"/>
</dbReference>
<dbReference type="SUPFAM" id="SSF46785">
    <property type="entry name" value="Winged helix' DNA-binding domain"/>
    <property type="match status" value="1"/>
</dbReference>
<dbReference type="AlphaFoldDB" id="A0A550JGS5"/>
<dbReference type="InterPro" id="IPR000944">
    <property type="entry name" value="Tscrpt_reg_Rrf2"/>
</dbReference>
<dbReference type="GO" id="GO:0005829">
    <property type="term" value="C:cytosol"/>
    <property type="evidence" value="ECO:0007669"/>
    <property type="project" value="TreeGrafter"/>
</dbReference>
<dbReference type="PROSITE" id="PS51197">
    <property type="entry name" value="HTH_RRF2_2"/>
    <property type="match status" value="1"/>
</dbReference>
<dbReference type="EMBL" id="VJVV01000004">
    <property type="protein sequence ID" value="TRO82391.1"/>
    <property type="molecule type" value="Genomic_DNA"/>
</dbReference>
<dbReference type="PANTHER" id="PTHR33221:SF2">
    <property type="entry name" value="TRANSCRIPTIONAL REGULATOR"/>
    <property type="match status" value="1"/>
</dbReference>
<dbReference type="Gene3D" id="1.10.10.10">
    <property type="entry name" value="Winged helix-like DNA-binding domain superfamily/Winged helix DNA-binding domain"/>
    <property type="match status" value="1"/>
</dbReference>
<organism evidence="1 2">
    <name type="scientific">Trichloromonas acetexigens</name>
    <dbReference type="NCBI Taxonomy" id="38815"/>
    <lineage>
        <taxon>Bacteria</taxon>
        <taxon>Pseudomonadati</taxon>
        <taxon>Thermodesulfobacteriota</taxon>
        <taxon>Desulfuromonadia</taxon>
        <taxon>Desulfuromonadales</taxon>
        <taxon>Trichloromonadaceae</taxon>
        <taxon>Trichloromonas</taxon>
    </lineage>
</organism>
<gene>
    <name evidence="1" type="ORF">FL622_07390</name>
</gene>
<dbReference type="RefSeq" id="WP_092057443.1">
    <property type="nucleotide sequence ID" value="NZ_FOJJ01000034.1"/>
</dbReference>
<reference evidence="1 2" key="1">
    <citation type="submission" date="2019-07" db="EMBL/GenBank/DDBJ databases">
        <title>Insights of Desulfuromonas acetexigens electromicrobiology.</title>
        <authorList>
            <person name="Katuri K."/>
            <person name="Sapireddy V."/>
            <person name="Shaw D.R."/>
            <person name="Saikaly P."/>
        </authorList>
    </citation>
    <scope>NUCLEOTIDE SEQUENCE [LARGE SCALE GENOMIC DNA]</scope>
    <source>
        <strain evidence="1 2">2873</strain>
    </source>
</reference>
<dbReference type="GO" id="GO:0003700">
    <property type="term" value="F:DNA-binding transcription factor activity"/>
    <property type="evidence" value="ECO:0007669"/>
    <property type="project" value="TreeGrafter"/>
</dbReference>
<comment type="caution">
    <text evidence="1">The sequence shown here is derived from an EMBL/GenBank/DDBJ whole genome shotgun (WGS) entry which is preliminary data.</text>
</comment>
<dbReference type="OrthoDB" id="9800519at2"/>
<dbReference type="InterPro" id="IPR036390">
    <property type="entry name" value="WH_DNA-bd_sf"/>
</dbReference>
<dbReference type="NCBIfam" id="TIGR00738">
    <property type="entry name" value="rrf2_super"/>
    <property type="match status" value="1"/>
</dbReference>
<dbReference type="Proteomes" id="UP000317155">
    <property type="component" value="Unassembled WGS sequence"/>
</dbReference>
<evidence type="ECO:0000313" key="2">
    <source>
        <dbReference type="Proteomes" id="UP000317155"/>
    </source>
</evidence>
<dbReference type="Pfam" id="PF02082">
    <property type="entry name" value="Rrf2"/>
    <property type="match status" value="1"/>
</dbReference>